<evidence type="ECO:0000259" key="3">
    <source>
        <dbReference type="Pfam" id="PF03732"/>
    </source>
</evidence>
<dbReference type="Gene3D" id="2.40.70.10">
    <property type="entry name" value="Acid Proteases"/>
    <property type="match status" value="1"/>
</dbReference>
<dbReference type="CDD" id="cd00303">
    <property type="entry name" value="retropepsin_like"/>
    <property type="match status" value="1"/>
</dbReference>
<accession>A0AAV0F013</accession>
<reference evidence="4" key="1">
    <citation type="submission" date="2022-07" db="EMBL/GenBank/DDBJ databases">
        <authorList>
            <person name="Macas J."/>
            <person name="Novak P."/>
            <person name="Neumann P."/>
        </authorList>
    </citation>
    <scope>NUCLEOTIDE SEQUENCE</scope>
</reference>
<dbReference type="Proteomes" id="UP001152523">
    <property type="component" value="Unassembled WGS sequence"/>
</dbReference>
<name>A0AAV0F013_9ASTE</name>
<dbReference type="EMBL" id="CAMAPF010000953">
    <property type="protein sequence ID" value="CAH9128825.1"/>
    <property type="molecule type" value="Genomic_DNA"/>
</dbReference>
<feature type="domain" description="Retrotransposon gag" evidence="3">
    <location>
        <begin position="19"/>
        <end position="110"/>
    </location>
</feature>
<feature type="region of interest" description="Disordered" evidence="2">
    <location>
        <begin position="374"/>
        <end position="421"/>
    </location>
</feature>
<dbReference type="InterPro" id="IPR005162">
    <property type="entry name" value="Retrotrans_gag_dom"/>
</dbReference>
<comment type="caution">
    <text evidence="4">The sequence shown here is derived from an EMBL/GenBank/DDBJ whole genome shotgun (WGS) entry which is preliminary data.</text>
</comment>
<feature type="region of interest" description="Disordered" evidence="2">
    <location>
        <begin position="257"/>
        <end position="296"/>
    </location>
</feature>
<dbReference type="PANTHER" id="PTHR33067">
    <property type="entry name" value="RNA-DIRECTED DNA POLYMERASE-RELATED"/>
    <property type="match status" value="1"/>
</dbReference>
<feature type="compositionally biased region" description="Low complexity" evidence="2">
    <location>
        <begin position="258"/>
        <end position="294"/>
    </location>
</feature>
<dbReference type="PANTHER" id="PTHR33067:SF9">
    <property type="entry name" value="RNA-DIRECTED DNA POLYMERASE"/>
    <property type="match status" value="1"/>
</dbReference>
<keyword evidence="5" id="KW-1185">Reference proteome</keyword>
<evidence type="ECO:0000313" key="5">
    <source>
        <dbReference type="Proteomes" id="UP001152523"/>
    </source>
</evidence>
<dbReference type="AlphaFoldDB" id="A0AAV0F013"/>
<protein>
    <recommendedName>
        <fullName evidence="3">Retrotransposon gag domain-containing protein</fullName>
    </recommendedName>
</protein>
<dbReference type="InterPro" id="IPR021109">
    <property type="entry name" value="Peptidase_aspartic_dom_sf"/>
</dbReference>
<evidence type="ECO:0000256" key="2">
    <source>
        <dbReference type="SAM" id="MobiDB-lite"/>
    </source>
</evidence>
<evidence type="ECO:0000313" key="4">
    <source>
        <dbReference type="EMBL" id="CAH9128825.1"/>
    </source>
</evidence>
<keyword evidence="1" id="KW-0175">Coiled coil</keyword>
<feature type="coiled-coil region" evidence="1">
    <location>
        <begin position="318"/>
        <end position="345"/>
    </location>
</feature>
<gene>
    <name evidence="4" type="ORF">CEPIT_LOCUS29374</name>
</gene>
<organism evidence="4 5">
    <name type="scientific">Cuscuta epithymum</name>
    <dbReference type="NCBI Taxonomy" id="186058"/>
    <lineage>
        <taxon>Eukaryota</taxon>
        <taxon>Viridiplantae</taxon>
        <taxon>Streptophyta</taxon>
        <taxon>Embryophyta</taxon>
        <taxon>Tracheophyta</taxon>
        <taxon>Spermatophyta</taxon>
        <taxon>Magnoliopsida</taxon>
        <taxon>eudicotyledons</taxon>
        <taxon>Gunneridae</taxon>
        <taxon>Pentapetalae</taxon>
        <taxon>asterids</taxon>
        <taxon>lamiids</taxon>
        <taxon>Solanales</taxon>
        <taxon>Convolvulaceae</taxon>
        <taxon>Cuscuteae</taxon>
        <taxon>Cuscuta</taxon>
        <taxon>Cuscuta subgen. Cuscuta</taxon>
    </lineage>
</organism>
<proteinExistence type="predicted"/>
<dbReference type="Pfam" id="PF03732">
    <property type="entry name" value="Retrotrans_gag"/>
    <property type="match status" value="1"/>
</dbReference>
<sequence>MCQTFKIPGLDDDQVRMLLFPFSLRDDAQRWLDSNPHHHIQTWDQLHKAFIKEYFPTSKAIKLKKQLQDFKQGSLETLAEAWKRFKVLRRACPQGKMTNSEILFCFYSGICDEGKMMLDASGGGAFPQLPSEVAEELVEKIVSNNASWYSSRDTPHQKTPGLYEISDNSALSARVDALTSMIQKLATSVEDNQKKTNLALSVPSVNMVAPVPISPSCTMCGGLHSPHECTMMAHSAAPGVEQVDAMYYQRQGYYNQPYGQHQQGNYRQGNQQQQQSRNYNQPQAPQCQQQAPQPGKENFMRETDQKFASLEETLKHFTQASEVNNQQANARMQNMENQIGQLAKAVYERPQGSLPSNTEPNPREHVQAITLRSGRELEPAATTKKPDEVDVEPAAREEEKEKEEGREMAAAPKQPVPVKNYTPPLPYPARLTRKNDSDQFSHFLKLMKQIQLNIPFVDALAQMPKYAKFMKDLLTNKRKLEEASTVRLNVDCSAVIRRDLPEKLKDPGSFTIPCLIGDLTFDRALADLGASINLMPFTLYEKLALGPLKSTRMCIQLADRSVKYPQGIVEDVLVKVDKFIIPVDFVILDMDQDREVPLILGRPFLATARALIDVGDGKLVLRVGDETATFDMSKIMKRPCQDSGECFYLDDIDSMVEDCTPNMLSNEALSDLLFEDSVTAEDLEPLPSFDCLMISGEEDSSDASSVQGGGR</sequence>
<feature type="compositionally biased region" description="Basic and acidic residues" evidence="2">
    <location>
        <begin position="374"/>
        <end position="407"/>
    </location>
</feature>
<evidence type="ECO:0000256" key="1">
    <source>
        <dbReference type="SAM" id="Coils"/>
    </source>
</evidence>